<dbReference type="PANTHER" id="PTHR31727:SF6">
    <property type="entry name" value="OLEOYL-ACYL CARRIER PROTEIN THIOESTERASE 1, CHLOROPLASTIC"/>
    <property type="match status" value="1"/>
</dbReference>
<evidence type="ECO:0000256" key="4">
    <source>
        <dbReference type="ARBA" id="ARBA00022832"/>
    </source>
</evidence>
<accession>A0ABV2FFE9</accession>
<gene>
    <name evidence="10" type="ORF">ABID29_000396</name>
</gene>
<comment type="similarity">
    <text evidence="1">Belongs to the acyl-ACP thioesterase family.</text>
</comment>
<reference evidence="10 11" key="1">
    <citation type="submission" date="2024-06" db="EMBL/GenBank/DDBJ databases">
        <title>Genomic Encyclopedia of Type Strains, Phase IV (KMG-IV): sequencing the most valuable type-strain genomes for metagenomic binning, comparative biology and taxonomic classification.</title>
        <authorList>
            <person name="Goeker M."/>
        </authorList>
    </citation>
    <scope>NUCLEOTIDE SEQUENCE [LARGE SCALE GENOMIC DNA]</scope>
    <source>
        <strain evidence="10 11">DSM 28303</strain>
    </source>
</reference>
<evidence type="ECO:0000256" key="6">
    <source>
        <dbReference type="ARBA" id="ARBA00023098"/>
    </source>
</evidence>
<evidence type="ECO:0000256" key="3">
    <source>
        <dbReference type="ARBA" id="ARBA00022801"/>
    </source>
</evidence>
<keyword evidence="7" id="KW-0275">Fatty acid biosynthesis</keyword>
<evidence type="ECO:0000313" key="11">
    <source>
        <dbReference type="Proteomes" id="UP001549122"/>
    </source>
</evidence>
<protein>
    <submittedName>
        <fullName evidence="10">Medium-chain acyl-[acyl-carrier-protein] hydrolase</fullName>
        <ecNumber evidence="10">3.1.2.21</ecNumber>
    </submittedName>
</protein>
<keyword evidence="3 10" id="KW-0378">Hydrolase</keyword>
<evidence type="ECO:0000313" key="10">
    <source>
        <dbReference type="EMBL" id="MET3557287.1"/>
    </source>
</evidence>
<keyword evidence="6" id="KW-0443">Lipid metabolism</keyword>
<evidence type="ECO:0000259" key="8">
    <source>
        <dbReference type="Pfam" id="PF01643"/>
    </source>
</evidence>
<dbReference type="Gene3D" id="3.10.129.10">
    <property type="entry name" value="Hotdog Thioesterase"/>
    <property type="match status" value="1"/>
</dbReference>
<evidence type="ECO:0000256" key="1">
    <source>
        <dbReference type="ARBA" id="ARBA00006500"/>
    </source>
</evidence>
<evidence type="ECO:0000256" key="7">
    <source>
        <dbReference type="ARBA" id="ARBA00023160"/>
    </source>
</evidence>
<evidence type="ECO:0000259" key="9">
    <source>
        <dbReference type="Pfam" id="PF20791"/>
    </source>
</evidence>
<dbReference type="Pfam" id="PF01643">
    <property type="entry name" value="Acyl-ACP_TE"/>
    <property type="match status" value="1"/>
</dbReference>
<dbReference type="InterPro" id="IPR029069">
    <property type="entry name" value="HotDog_dom_sf"/>
</dbReference>
<dbReference type="GO" id="GO:0016297">
    <property type="term" value="F:fatty acyl-[ACP] hydrolase activity"/>
    <property type="evidence" value="ECO:0007669"/>
    <property type="project" value="UniProtKB-EC"/>
</dbReference>
<dbReference type="Pfam" id="PF20791">
    <property type="entry name" value="Acyl-ACP_TE_C"/>
    <property type="match status" value="1"/>
</dbReference>
<dbReference type="EMBL" id="JBEPLO010000003">
    <property type="protein sequence ID" value="MET3557287.1"/>
    <property type="molecule type" value="Genomic_DNA"/>
</dbReference>
<organism evidence="10 11">
    <name type="scientific">Streptococcus rupicaprae</name>
    <dbReference type="NCBI Taxonomy" id="759619"/>
    <lineage>
        <taxon>Bacteria</taxon>
        <taxon>Bacillati</taxon>
        <taxon>Bacillota</taxon>
        <taxon>Bacilli</taxon>
        <taxon>Lactobacillales</taxon>
        <taxon>Streptococcaceae</taxon>
        <taxon>Streptococcus</taxon>
    </lineage>
</organism>
<dbReference type="SUPFAM" id="SSF54637">
    <property type="entry name" value="Thioesterase/thiol ester dehydrase-isomerase"/>
    <property type="match status" value="2"/>
</dbReference>
<dbReference type="Proteomes" id="UP001549122">
    <property type="component" value="Unassembled WGS sequence"/>
</dbReference>
<comment type="caution">
    <text evidence="10">The sequence shown here is derived from an EMBL/GenBank/DDBJ whole genome shotgun (WGS) entry which is preliminary data.</text>
</comment>
<proteinExistence type="inferred from homology"/>
<feature type="domain" description="Acyl-ACP thioesterase-like C-terminal" evidence="9">
    <location>
        <begin position="153"/>
        <end position="241"/>
    </location>
</feature>
<keyword evidence="5" id="KW-0809">Transit peptide</keyword>
<evidence type="ECO:0000256" key="5">
    <source>
        <dbReference type="ARBA" id="ARBA00022946"/>
    </source>
</evidence>
<dbReference type="EC" id="3.1.2.21" evidence="10"/>
<dbReference type="PANTHER" id="PTHR31727">
    <property type="entry name" value="OLEOYL-ACYL CARRIER PROTEIN THIOESTERASE 1, CHLOROPLASTIC"/>
    <property type="match status" value="1"/>
</dbReference>
<keyword evidence="4" id="KW-0276">Fatty acid metabolism</keyword>
<dbReference type="InterPro" id="IPR045023">
    <property type="entry name" value="FATA/B"/>
</dbReference>
<keyword evidence="11" id="KW-1185">Reference proteome</keyword>
<dbReference type="InterPro" id="IPR002864">
    <property type="entry name" value="Acyl-ACP_thioesterase_NHD"/>
</dbReference>
<dbReference type="CDD" id="cd00586">
    <property type="entry name" value="4HBT"/>
    <property type="match status" value="1"/>
</dbReference>
<keyword evidence="2" id="KW-0444">Lipid biosynthesis</keyword>
<evidence type="ECO:0000256" key="2">
    <source>
        <dbReference type="ARBA" id="ARBA00022516"/>
    </source>
</evidence>
<feature type="domain" description="Acyl-ACP thioesterase N-terminal hotdog" evidence="8">
    <location>
        <begin position="2"/>
        <end position="132"/>
    </location>
</feature>
<dbReference type="RefSeq" id="WP_354364030.1">
    <property type="nucleotide sequence ID" value="NZ_JBEPLO010000003.1"/>
</dbReference>
<sequence length="244" mass="28266">MGKIYRQEHTIPFYEADVTSKVKLSHLVNKSLEVSGWQAHSLGWSDQRVLDEYGLIWVVTDYQFTIERLPVFAENIIIETEAVSYNKLFCYREFRIFDANDQLLVSLLCSFVLMDAQTRKVHAVIDEVVAPFGADKIKAIRRGEKMAELTDPVVTDRQVTYFDLDMNGHVNNSKYIDWFIESLGREFLNEHIPKRLTIKYSKEVHYGKNVQVASQLTNLTSRHDLLTEDGLSTQAVIEWEKVDD</sequence>
<name>A0ABV2FFE9_9STRE</name>
<dbReference type="InterPro" id="IPR049427">
    <property type="entry name" value="Acyl-ACP_TE_C"/>
</dbReference>